<sequence length="480" mass="53693">MYNQEWINTFEEYAQQLVEEHQIPNAVIGIAKDGKPFYQKGFGFSDAESRHADTADTVFGIGSITKSFTCVAIMQLQDAGKLSVHDPIVTYLPEFRLKAGNIVEQMTIHHLMTHTAGLPPLSTLYLAIKRSLQLDPDSLQILGERAFNMVNNGPMIETYAEMLKYMAELDFELLGLPGTQFSYSNDSYALLGLIVERVSGKRYESYIKEHILQPAGMNRSVFFLEELKGDDNITSIYASKKNDGDEQVFLSDYWYDAPAMRAAGFLKSTLRDMLKYADIYRTGGLAGGERILSEESVKQMIALHIEIEPGRFYGYGLMLTPDYHGSLLVEHGGALKGIAAQMHVLPELGITGVSLINLQGTPATALINGALNAYAGRAAEASYLSFSHFQVPTERAEEFTGDFQSDEGMQCSIKWENGKHVLRTGDMQELPMQPIGEDLFLIKRRRAETCVRHIRDSNHDVVRISFGFRQMPKLKGEKLS</sequence>
<organism evidence="2 3">
    <name type="scientific">Paenibacillus germinis</name>
    <dbReference type="NCBI Taxonomy" id="2654979"/>
    <lineage>
        <taxon>Bacteria</taxon>
        <taxon>Bacillati</taxon>
        <taxon>Bacillota</taxon>
        <taxon>Bacilli</taxon>
        <taxon>Bacillales</taxon>
        <taxon>Paenibacillaceae</taxon>
        <taxon>Paenibacillus</taxon>
    </lineage>
</organism>
<reference evidence="2 3" key="1">
    <citation type="submission" date="2019-10" db="EMBL/GenBank/DDBJ databases">
        <title>Description of Paenibacillus choica sp. nov.</title>
        <authorList>
            <person name="Carlier A."/>
            <person name="Qi S."/>
        </authorList>
    </citation>
    <scope>NUCLEOTIDE SEQUENCE [LARGE SCALE GENOMIC DNA]</scope>
    <source>
        <strain evidence="2 3">LMG 31460</strain>
    </source>
</reference>
<dbReference type="PANTHER" id="PTHR46825">
    <property type="entry name" value="D-ALANYL-D-ALANINE-CARBOXYPEPTIDASE/ENDOPEPTIDASE AMPH"/>
    <property type="match status" value="1"/>
</dbReference>
<dbReference type="InterPro" id="IPR001466">
    <property type="entry name" value="Beta-lactam-related"/>
</dbReference>
<dbReference type="PANTHER" id="PTHR46825:SF9">
    <property type="entry name" value="BETA-LACTAMASE-RELATED DOMAIN-CONTAINING PROTEIN"/>
    <property type="match status" value="1"/>
</dbReference>
<comment type="caution">
    <text evidence="2">The sequence shown here is derived from an EMBL/GenBank/DDBJ whole genome shotgun (WGS) entry which is preliminary data.</text>
</comment>
<gene>
    <name evidence="2" type="ORF">GC102_27045</name>
</gene>
<dbReference type="InterPro" id="IPR012338">
    <property type="entry name" value="Beta-lactam/transpept-like"/>
</dbReference>
<dbReference type="Proteomes" id="UP000658690">
    <property type="component" value="Unassembled WGS sequence"/>
</dbReference>
<dbReference type="InterPro" id="IPR050491">
    <property type="entry name" value="AmpC-like"/>
</dbReference>
<feature type="domain" description="Beta-lactamase-related" evidence="1">
    <location>
        <begin position="10"/>
        <end position="369"/>
    </location>
</feature>
<evidence type="ECO:0000259" key="1">
    <source>
        <dbReference type="Pfam" id="PF00144"/>
    </source>
</evidence>
<evidence type="ECO:0000313" key="3">
    <source>
        <dbReference type="Proteomes" id="UP000658690"/>
    </source>
</evidence>
<protein>
    <submittedName>
        <fullName evidence="2">Serine hydrolase</fullName>
    </submittedName>
</protein>
<name>A0ABX1Z7M2_9BACL</name>
<dbReference type="EMBL" id="WHOC01000148">
    <property type="protein sequence ID" value="NOU89372.1"/>
    <property type="molecule type" value="Genomic_DNA"/>
</dbReference>
<proteinExistence type="predicted"/>
<dbReference type="GO" id="GO:0016787">
    <property type="term" value="F:hydrolase activity"/>
    <property type="evidence" value="ECO:0007669"/>
    <property type="project" value="UniProtKB-KW"/>
</dbReference>
<dbReference type="Gene3D" id="3.40.710.10">
    <property type="entry name" value="DD-peptidase/beta-lactamase superfamily"/>
    <property type="match status" value="1"/>
</dbReference>
<dbReference type="Pfam" id="PF00144">
    <property type="entry name" value="Beta-lactamase"/>
    <property type="match status" value="1"/>
</dbReference>
<dbReference type="SUPFAM" id="SSF56601">
    <property type="entry name" value="beta-lactamase/transpeptidase-like"/>
    <property type="match status" value="1"/>
</dbReference>
<keyword evidence="2" id="KW-0378">Hydrolase</keyword>
<evidence type="ECO:0000313" key="2">
    <source>
        <dbReference type="EMBL" id="NOU89372.1"/>
    </source>
</evidence>
<keyword evidence="3" id="KW-1185">Reference proteome</keyword>
<accession>A0ABX1Z7M2</accession>